<dbReference type="KEGG" id="psac:PSM36_2973"/>
<dbReference type="Gene3D" id="1.25.40.390">
    <property type="match status" value="2"/>
</dbReference>
<dbReference type="RefSeq" id="WP_076931544.1">
    <property type="nucleotide sequence ID" value="NZ_LT605205.1"/>
</dbReference>
<evidence type="ECO:0000313" key="1">
    <source>
        <dbReference type="EMBL" id="SCD21762.1"/>
    </source>
</evidence>
<accession>A0A1R3T6A9</accession>
<dbReference type="PROSITE" id="PS51257">
    <property type="entry name" value="PROKAR_LIPOPROTEIN"/>
    <property type="match status" value="1"/>
</dbReference>
<dbReference type="EMBL" id="LT605205">
    <property type="protein sequence ID" value="SCD21762.1"/>
    <property type="molecule type" value="Genomic_DNA"/>
</dbReference>
<dbReference type="AlphaFoldDB" id="A0A1R3T6A9"/>
<name>A0A1R3T6A9_9BACT</name>
<dbReference type="STRING" id="1642647.PSM36_2973"/>
<dbReference type="SUPFAM" id="SSF48452">
    <property type="entry name" value="TPR-like"/>
    <property type="match status" value="1"/>
</dbReference>
<evidence type="ECO:0000313" key="2">
    <source>
        <dbReference type="Proteomes" id="UP000187464"/>
    </source>
</evidence>
<dbReference type="Gene3D" id="1.20.120.840">
    <property type="entry name" value="SusD-like, tetratrico peptide repeats domain"/>
    <property type="match status" value="1"/>
</dbReference>
<dbReference type="Proteomes" id="UP000187464">
    <property type="component" value="Chromosome I"/>
</dbReference>
<protein>
    <submittedName>
        <fullName evidence="1">SusD-like_3</fullName>
    </submittedName>
</protein>
<sequence length="487" mass="54147">MKKIYIAIISLGILFFGSSCSENIMDELNKNVNNPENMSSRLMLTDLITTSAFTVTGSDLAFYASVYIEHNVGIFNQLYNAEIRSNEPTSSTTYNNSWGAVYRNLRDLKTVIEKCSEGGEEEGNYHNLGIAQILSAYNLAILTDLMGDVPWSEALQPGIIFTPTLDSQESIYADIFKFLDDGIANLSKETTFPLLGTQDFIYGGNAASIAKWIKFGHGLKARYTMRLSHKSPDYAGVISSANQSFANSSEEAKFLYNGTSSKSPFHQFYTDRNYFGASQSLHEKLTERNDPRDAVYFKPNTGQSEIEFAPNGTPTQVQGRYGLSGLTGITAPTFLMSYHELEFLKAEAYARQGAATLPQAREALKKAITAAFAKSNVGLSAEDAEEYFDDSVSGRLTTPEATLAEIMVQKYIALYEEEAIEAYNDYRRLRAMGNNFVQLKNPLNTNRFPLRFTYGSSDVTTNENIRNAYGDGSYVYTESVWWAGGSR</sequence>
<organism evidence="1 2">
    <name type="scientific">Proteiniphilum saccharofermentans</name>
    <dbReference type="NCBI Taxonomy" id="1642647"/>
    <lineage>
        <taxon>Bacteria</taxon>
        <taxon>Pseudomonadati</taxon>
        <taxon>Bacteroidota</taxon>
        <taxon>Bacteroidia</taxon>
        <taxon>Bacteroidales</taxon>
        <taxon>Dysgonomonadaceae</taxon>
        <taxon>Proteiniphilum</taxon>
    </lineage>
</organism>
<proteinExistence type="predicted"/>
<keyword evidence="2" id="KW-1185">Reference proteome</keyword>
<dbReference type="InterPro" id="IPR041662">
    <property type="entry name" value="SusD-like_2"/>
</dbReference>
<dbReference type="Pfam" id="PF12771">
    <property type="entry name" value="SusD-like_2"/>
    <property type="match status" value="1"/>
</dbReference>
<reference evidence="1 2" key="1">
    <citation type="submission" date="2016-08" db="EMBL/GenBank/DDBJ databases">
        <authorList>
            <person name="Seilhamer J.J."/>
        </authorList>
    </citation>
    <scope>NUCLEOTIDE SEQUENCE [LARGE SCALE GENOMIC DNA]</scope>
    <source>
        <strain evidence="1">M3/6</strain>
    </source>
</reference>
<dbReference type="InterPro" id="IPR011990">
    <property type="entry name" value="TPR-like_helical_dom_sf"/>
</dbReference>
<gene>
    <name evidence="1" type="ORF">PSM36_2973</name>
</gene>